<evidence type="ECO:0000259" key="4">
    <source>
        <dbReference type="PROSITE" id="PS50987"/>
    </source>
</evidence>
<dbReference type="NCBIfam" id="NF033788">
    <property type="entry name" value="HTH_metalloreg"/>
    <property type="match status" value="1"/>
</dbReference>
<dbReference type="PATRIC" id="fig|398512.5.peg.3017"/>
<dbReference type="RefSeq" id="WP_036945152.1">
    <property type="nucleotide sequence ID" value="NZ_JQKC01000044.1"/>
</dbReference>
<dbReference type="GO" id="GO:0003700">
    <property type="term" value="F:DNA-binding transcription factor activity"/>
    <property type="evidence" value="ECO:0007669"/>
    <property type="project" value="InterPro"/>
</dbReference>
<dbReference type="OrthoDB" id="9798835at2"/>
<evidence type="ECO:0000313" key="5">
    <source>
        <dbReference type="EMBL" id="KNY27610.1"/>
    </source>
</evidence>
<evidence type="ECO:0000313" key="6">
    <source>
        <dbReference type="Proteomes" id="UP000036923"/>
    </source>
</evidence>
<keyword evidence="2" id="KW-0238">DNA-binding</keyword>
<dbReference type="AlphaFoldDB" id="A0A0L6JPG9"/>
<dbReference type="EMBL" id="LGTC01000001">
    <property type="protein sequence ID" value="KNY27610.1"/>
    <property type="molecule type" value="Genomic_DNA"/>
</dbReference>
<dbReference type="GO" id="GO:0003677">
    <property type="term" value="F:DNA binding"/>
    <property type="evidence" value="ECO:0007669"/>
    <property type="project" value="UniProtKB-KW"/>
</dbReference>
<dbReference type="Gene3D" id="1.10.10.10">
    <property type="entry name" value="Winged helix-like DNA-binding domain superfamily/Winged helix DNA-binding domain"/>
    <property type="match status" value="1"/>
</dbReference>
<dbReference type="Proteomes" id="UP000036923">
    <property type="component" value="Unassembled WGS sequence"/>
</dbReference>
<dbReference type="SUPFAM" id="SSF46785">
    <property type="entry name" value="Winged helix' DNA-binding domain"/>
    <property type="match status" value="1"/>
</dbReference>
<keyword evidence="1" id="KW-0805">Transcription regulation</keyword>
<sequence>MNNVVNILKALSDETRLRIINLLLEKELCVCDINETLKITQTKASRHLSYLKNSGLVTDRKQAQWVYYSLVQNEIRGFLVSLIHDMLRCNEMYQKDLRNLEYWLKHKGEICK</sequence>
<name>A0A0L6JPG9_9FIRM</name>
<dbReference type="InterPro" id="IPR011991">
    <property type="entry name" value="ArsR-like_HTH"/>
</dbReference>
<dbReference type="PRINTS" id="PR00778">
    <property type="entry name" value="HTHARSR"/>
</dbReference>
<evidence type="ECO:0000256" key="2">
    <source>
        <dbReference type="ARBA" id="ARBA00023125"/>
    </source>
</evidence>
<accession>A0A0L6JPG9</accession>
<dbReference type="InterPro" id="IPR051081">
    <property type="entry name" value="HTH_MetalResp_TranReg"/>
</dbReference>
<comment type="caution">
    <text evidence="5">The sequence shown here is derived from an EMBL/GenBank/DDBJ whole genome shotgun (WGS) entry which is preliminary data.</text>
</comment>
<dbReference type="PROSITE" id="PS50987">
    <property type="entry name" value="HTH_ARSR_2"/>
    <property type="match status" value="1"/>
</dbReference>
<keyword evidence="6" id="KW-1185">Reference proteome</keyword>
<dbReference type="InterPro" id="IPR001845">
    <property type="entry name" value="HTH_ArsR_DNA-bd_dom"/>
</dbReference>
<dbReference type="InterPro" id="IPR036390">
    <property type="entry name" value="WH_DNA-bd_sf"/>
</dbReference>
<dbReference type="STRING" id="398512.Bccel_2881"/>
<reference evidence="6" key="1">
    <citation type="submission" date="2015-07" db="EMBL/GenBank/DDBJ databases">
        <title>Near-Complete Genome Sequence of the Cellulolytic Bacterium Bacteroides (Pseudobacteroides) cellulosolvens ATCC 35603.</title>
        <authorList>
            <person name="Dassa B."/>
            <person name="Utturkar S.M."/>
            <person name="Klingeman D.M."/>
            <person name="Hurt R.A."/>
            <person name="Keller M."/>
            <person name="Xu J."/>
            <person name="Reddy Y.H.K."/>
            <person name="Borovok I."/>
            <person name="Grinberg I.R."/>
            <person name="Lamed R."/>
            <person name="Zhivin O."/>
            <person name="Bayer E.A."/>
            <person name="Brown S.D."/>
        </authorList>
    </citation>
    <scope>NUCLEOTIDE SEQUENCE [LARGE SCALE GENOMIC DNA]</scope>
    <source>
        <strain evidence="6">DSM 2933</strain>
    </source>
</reference>
<gene>
    <name evidence="5" type="ORF">Bccel_2881</name>
</gene>
<evidence type="ECO:0000256" key="1">
    <source>
        <dbReference type="ARBA" id="ARBA00023015"/>
    </source>
</evidence>
<dbReference type="InterPro" id="IPR036388">
    <property type="entry name" value="WH-like_DNA-bd_sf"/>
</dbReference>
<dbReference type="PANTHER" id="PTHR33154">
    <property type="entry name" value="TRANSCRIPTIONAL REGULATOR, ARSR FAMILY"/>
    <property type="match status" value="1"/>
</dbReference>
<dbReference type="eggNOG" id="COG0640">
    <property type="taxonomic scope" value="Bacteria"/>
</dbReference>
<dbReference type="InterPro" id="IPR018334">
    <property type="entry name" value="ArsR_HTH"/>
</dbReference>
<keyword evidence="3" id="KW-0804">Transcription</keyword>
<dbReference type="SMART" id="SM00418">
    <property type="entry name" value="HTH_ARSR"/>
    <property type="match status" value="1"/>
</dbReference>
<protein>
    <submittedName>
        <fullName evidence="5">Transcriptional regulator, ArsR family</fullName>
    </submittedName>
</protein>
<dbReference type="PANTHER" id="PTHR33154:SF18">
    <property type="entry name" value="ARSENICAL RESISTANCE OPERON REPRESSOR"/>
    <property type="match status" value="1"/>
</dbReference>
<feature type="domain" description="HTH arsR-type" evidence="4">
    <location>
        <begin position="1"/>
        <end position="90"/>
    </location>
</feature>
<proteinExistence type="predicted"/>
<dbReference type="CDD" id="cd00090">
    <property type="entry name" value="HTH_ARSR"/>
    <property type="match status" value="1"/>
</dbReference>
<dbReference type="PROSITE" id="PS00846">
    <property type="entry name" value="HTH_ARSR_1"/>
    <property type="match status" value="1"/>
</dbReference>
<dbReference type="Pfam" id="PF01022">
    <property type="entry name" value="HTH_5"/>
    <property type="match status" value="1"/>
</dbReference>
<organism evidence="5 6">
    <name type="scientific">Pseudobacteroides cellulosolvens ATCC 35603 = DSM 2933</name>
    <dbReference type="NCBI Taxonomy" id="398512"/>
    <lineage>
        <taxon>Bacteria</taxon>
        <taxon>Bacillati</taxon>
        <taxon>Bacillota</taxon>
        <taxon>Clostridia</taxon>
        <taxon>Eubacteriales</taxon>
        <taxon>Oscillospiraceae</taxon>
        <taxon>Pseudobacteroides</taxon>
    </lineage>
</organism>
<evidence type="ECO:0000256" key="3">
    <source>
        <dbReference type="ARBA" id="ARBA00023163"/>
    </source>
</evidence>